<dbReference type="CDD" id="cd00431">
    <property type="entry name" value="cysteine_hydrolases"/>
    <property type="match status" value="1"/>
</dbReference>
<dbReference type="PANTHER" id="PTHR43540:SF6">
    <property type="entry name" value="ISOCHORISMATASE-LIKE DOMAIN-CONTAINING PROTEIN"/>
    <property type="match status" value="1"/>
</dbReference>
<accession>A0A7C5AKT5</accession>
<name>A0A7C5AKT5_9BACT</name>
<keyword evidence="1 3" id="KW-0378">Hydrolase</keyword>
<dbReference type="InterPro" id="IPR036380">
    <property type="entry name" value="Isochorismatase-like_sf"/>
</dbReference>
<protein>
    <submittedName>
        <fullName evidence="3">Cysteine hydrolase</fullName>
    </submittedName>
</protein>
<evidence type="ECO:0000313" key="3">
    <source>
        <dbReference type="EMBL" id="HGZ11206.1"/>
    </source>
</evidence>
<sequence length="173" mass="19461">MGKTALIVADMLNDFIDPQGALYIGSQGRDIIPFVARKMEETRAKGGVVIFVCDAHPPNDPEFRHFAPHAVQGTWGAQIIPELTRQGRDYQVEKTRYSCFVNTNLEDILKKEKVTRVEVVGVCTSICVLETVKELFYRNIPCRVYREGVADFDPEAHAFALKQMARVFGAEIV</sequence>
<evidence type="ECO:0000259" key="2">
    <source>
        <dbReference type="Pfam" id="PF00857"/>
    </source>
</evidence>
<evidence type="ECO:0000256" key="1">
    <source>
        <dbReference type="ARBA" id="ARBA00022801"/>
    </source>
</evidence>
<proteinExistence type="predicted"/>
<dbReference type="GO" id="GO:0016787">
    <property type="term" value="F:hydrolase activity"/>
    <property type="evidence" value="ECO:0007669"/>
    <property type="project" value="UniProtKB-KW"/>
</dbReference>
<dbReference type="Pfam" id="PF00857">
    <property type="entry name" value="Isochorismatase"/>
    <property type="match status" value="1"/>
</dbReference>
<dbReference type="EMBL" id="DTKJ01000020">
    <property type="protein sequence ID" value="HGZ11206.1"/>
    <property type="molecule type" value="Genomic_DNA"/>
</dbReference>
<reference evidence="3" key="1">
    <citation type="journal article" date="2020" name="mSystems">
        <title>Genome- and Community-Level Interaction Insights into Carbon Utilization and Element Cycling Functions of Hydrothermarchaeota in Hydrothermal Sediment.</title>
        <authorList>
            <person name="Zhou Z."/>
            <person name="Liu Y."/>
            <person name="Xu W."/>
            <person name="Pan J."/>
            <person name="Luo Z.H."/>
            <person name="Li M."/>
        </authorList>
    </citation>
    <scope>NUCLEOTIDE SEQUENCE [LARGE SCALE GENOMIC DNA]</scope>
    <source>
        <strain evidence="3">SpSt-853</strain>
    </source>
</reference>
<dbReference type="PANTHER" id="PTHR43540">
    <property type="entry name" value="PEROXYUREIDOACRYLATE/UREIDOACRYLATE AMIDOHYDROLASE-RELATED"/>
    <property type="match status" value="1"/>
</dbReference>
<comment type="caution">
    <text evidence="3">The sequence shown here is derived from an EMBL/GenBank/DDBJ whole genome shotgun (WGS) entry which is preliminary data.</text>
</comment>
<dbReference type="Gene3D" id="3.40.50.850">
    <property type="entry name" value="Isochorismatase-like"/>
    <property type="match status" value="1"/>
</dbReference>
<dbReference type="SUPFAM" id="SSF52499">
    <property type="entry name" value="Isochorismatase-like hydrolases"/>
    <property type="match status" value="1"/>
</dbReference>
<organism evidence="3">
    <name type="scientific">Desulfobacca acetoxidans</name>
    <dbReference type="NCBI Taxonomy" id="60893"/>
    <lineage>
        <taxon>Bacteria</taxon>
        <taxon>Pseudomonadati</taxon>
        <taxon>Thermodesulfobacteriota</taxon>
        <taxon>Desulfobaccia</taxon>
        <taxon>Desulfobaccales</taxon>
        <taxon>Desulfobaccaceae</taxon>
        <taxon>Desulfobacca</taxon>
    </lineage>
</organism>
<dbReference type="AlphaFoldDB" id="A0A7C5AKT5"/>
<gene>
    <name evidence="3" type="ORF">ENW48_03190</name>
</gene>
<feature type="domain" description="Isochorismatase-like" evidence="2">
    <location>
        <begin position="4"/>
        <end position="169"/>
    </location>
</feature>
<dbReference type="InterPro" id="IPR000868">
    <property type="entry name" value="Isochorismatase-like_dom"/>
</dbReference>
<dbReference type="InterPro" id="IPR050272">
    <property type="entry name" value="Isochorismatase-like_hydrls"/>
</dbReference>